<reference evidence="1" key="1">
    <citation type="submission" date="2018-05" db="EMBL/GenBank/DDBJ databases">
        <authorList>
            <person name="Lanie J.A."/>
            <person name="Ng W.-L."/>
            <person name="Kazmierczak K.M."/>
            <person name="Andrzejewski T.M."/>
            <person name="Davidsen T.M."/>
            <person name="Wayne K.J."/>
            <person name="Tettelin H."/>
            <person name="Glass J.I."/>
            <person name="Rusch D."/>
            <person name="Podicherti R."/>
            <person name="Tsui H.-C.T."/>
            <person name="Winkler M.E."/>
        </authorList>
    </citation>
    <scope>NUCLEOTIDE SEQUENCE</scope>
</reference>
<gene>
    <name evidence="1" type="ORF">METZ01_LOCUS350429</name>
</gene>
<protein>
    <recommendedName>
        <fullName evidence="2">16S/18S rRNA aminocarboxypropyltransferase Tsr3 C-terminal domain-containing protein</fullName>
    </recommendedName>
</protein>
<feature type="non-terminal residue" evidence="1">
    <location>
        <position position="161"/>
    </location>
</feature>
<dbReference type="EMBL" id="UINC01122020">
    <property type="protein sequence ID" value="SVC97575.1"/>
    <property type="molecule type" value="Genomic_DNA"/>
</dbReference>
<sequence>MEDTRPSPGEEEQLAADTAGARVDFLVIQDYKENRRKCTVHPLAGTEGLEILRLGMPRPGEELVEIPSGILLEVAAPELVPADAELLGDGGGRLILLDATWVRLAPLGRRLCFESAPELHRRSLPGDFRTAYPRHSKLFEDPGGGLASVEAMFASTVILGA</sequence>
<dbReference type="AlphaFoldDB" id="A0A382RK91"/>
<name>A0A382RK91_9ZZZZ</name>
<evidence type="ECO:0008006" key="2">
    <source>
        <dbReference type="Google" id="ProtNLM"/>
    </source>
</evidence>
<proteinExistence type="predicted"/>
<accession>A0A382RK91</accession>
<evidence type="ECO:0000313" key="1">
    <source>
        <dbReference type="EMBL" id="SVC97575.1"/>
    </source>
</evidence>
<organism evidence="1">
    <name type="scientific">marine metagenome</name>
    <dbReference type="NCBI Taxonomy" id="408172"/>
    <lineage>
        <taxon>unclassified sequences</taxon>
        <taxon>metagenomes</taxon>
        <taxon>ecological metagenomes</taxon>
    </lineage>
</organism>